<keyword evidence="3" id="KW-1185">Reference proteome</keyword>
<dbReference type="AlphaFoldDB" id="A0A3E0E0J1"/>
<dbReference type="Proteomes" id="UP000257136">
    <property type="component" value="Unassembled WGS sequence"/>
</dbReference>
<gene>
    <name evidence="2" type="ORF">C8P67_11744</name>
</gene>
<dbReference type="EMBL" id="QUNI01000017">
    <property type="protein sequence ID" value="REG91150.1"/>
    <property type="molecule type" value="Genomic_DNA"/>
</dbReference>
<organism evidence="2 3">
    <name type="scientific">Flavobacterium aquicola</name>
    <dbReference type="NCBI Taxonomy" id="1682742"/>
    <lineage>
        <taxon>Bacteria</taxon>
        <taxon>Pseudomonadati</taxon>
        <taxon>Bacteroidota</taxon>
        <taxon>Flavobacteriia</taxon>
        <taxon>Flavobacteriales</taxon>
        <taxon>Flavobacteriaceae</taxon>
        <taxon>Flavobacterium</taxon>
    </lineage>
</organism>
<keyword evidence="1" id="KW-0812">Transmembrane</keyword>
<evidence type="ECO:0000256" key="1">
    <source>
        <dbReference type="SAM" id="Phobius"/>
    </source>
</evidence>
<sequence length="122" mass="13882">MGNQTSFMDSITSNLTFHGGKFDLASVKYDALAIRFDVHNLKFDADDVKFEVLYKKSSSIIEAAFSVLMIPLLLKFFQFFTNFNFLLPAFVCILTKYTPEDQELISQTVVESVVFIFCPVIV</sequence>
<feature type="transmembrane region" description="Helical" evidence="1">
    <location>
        <begin position="59"/>
        <end position="80"/>
    </location>
</feature>
<protein>
    <submittedName>
        <fullName evidence="2">Uncharacterized protein</fullName>
    </submittedName>
</protein>
<reference evidence="2 3" key="1">
    <citation type="submission" date="2018-08" db="EMBL/GenBank/DDBJ databases">
        <title>Genomic Encyclopedia of Archaeal and Bacterial Type Strains, Phase II (KMG-II): from individual species to whole genera.</title>
        <authorList>
            <person name="Goeker M."/>
        </authorList>
    </citation>
    <scope>NUCLEOTIDE SEQUENCE [LARGE SCALE GENOMIC DNA]</scope>
    <source>
        <strain evidence="2 3">DSM 100880</strain>
    </source>
</reference>
<proteinExistence type="predicted"/>
<evidence type="ECO:0000313" key="2">
    <source>
        <dbReference type="EMBL" id="REG91150.1"/>
    </source>
</evidence>
<keyword evidence="1" id="KW-1133">Transmembrane helix</keyword>
<keyword evidence="1" id="KW-0472">Membrane</keyword>
<accession>A0A3E0E0J1</accession>
<evidence type="ECO:0000313" key="3">
    <source>
        <dbReference type="Proteomes" id="UP000257136"/>
    </source>
</evidence>
<name>A0A3E0E0J1_9FLAO</name>
<comment type="caution">
    <text evidence="2">The sequence shown here is derived from an EMBL/GenBank/DDBJ whole genome shotgun (WGS) entry which is preliminary data.</text>
</comment>